<dbReference type="InParanoid" id="D2VJZ6"/>
<organism evidence="2">
    <name type="scientific">Naegleria gruberi</name>
    <name type="common">Amoeba</name>
    <dbReference type="NCBI Taxonomy" id="5762"/>
    <lineage>
        <taxon>Eukaryota</taxon>
        <taxon>Discoba</taxon>
        <taxon>Heterolobosea</taxon>
        <taxon>Tetramitia</taxon>
        <taxon>Eutetramitia</taxon>
        <taxon>Vahlkampfiidae</taxon>
        <taxon>Naegleria</taxon>
    </lineage>
</organism>
<dbReference type="EMBL" id="GG738877">
    <property type="protein sequence ID" value="EFC42775.1"/>
    <property type="molecule type" value="Genomic_DNA"/>
</dbReference>
<protein>
    <recommendedName>
        <fullName evidence="3">F-box domain-containing protein</fullName>
    </recommendedName>
</protein>
<dbReference type="AlphaFoldDB" id="D2VJZ6"/>
<dbReference type="Proteomes" id="UP000006671">
    <property type="component" value="Unassembled WGS sequence"/>
</dbReference>
<proteinExistence type="predicted"/>
<reference evidence="1 2" key="1">
    <citation type="journal article" date="2010" name="Cell">
        <title>The genome of Naegleria gruberi illuminates early eukaryotic versatility.</title>
        <authorList>
            <person name="Fritz-Laylin L.K."/>
            <person name="Prochnik S.E."/>
            <person name="Ginger M.L."/>
            <person name="Dacks J.B."/>
            <person name="Carpenter M.L."/>
            <person name="Field M.C."/>
            <person name="Kuo A."/>
            <person name="Paredez A."/>
            <person name="Chapman J."/>
            <person name="Pham J."/>
            <person name="Shu S."/>
            <person name="Neupane R."/>
            <person name="Cipriano M."/>
            <person name="Mancuso J."/>
            <person name="Tu H."/>
            <person name="Salamov A."/>
            <person name="Lindquist E."/>
            <person name="Shapiro H."/>
            <person name="Lucas S."/>
            <person name="Grigoriev I.V."/>
            <person name="Cande W.Z."/>
            <person name="Fulton C."/>
            <person name="Rokhsar D.S."/>
            <person name="Dawson S.C."/>
        </authorList>
    </citation>
    <scope>NUCLEOTIDE SEQUENCE [LARGE SCALE GENOMIC DNA]</scope>
    <source>
        <strain evidence="1 2">NEG-M</strain>
    </source>
</reference>
<sequence>MSLKLCDLSSDLLNEILLLLDNLLGYDRNIINLCLVCKTLYSEISKINNFWNDKIHRAFIPSCFDTISIKQLKDLENENKLMTAYFNLEYFCINDSKLPVEDLVKIENFEKKQLSISTIGNDCDKFYTGAGFGTWFQDGFYNHEYIYRKGRFEYSGLVNFAVNHKICCNFDSGYLYIGDEFPNNIFDGFIWLTSLWELTDWTEIERRCLIINDFYEGKVKIDEPEKPFFICLVAKHFDRETFEKIVYLLNGYIKRRGMTVSRLMYCNLLTIEPKAVMLSLLSRISKSFFSQLLNHLHTKFVPLGRQKKKCFLM</sequence>
<evidence type="ECO:0000313" key="1">
    <source>
        <dbReference type="EMBL" id="EFC42775.1"/>
    </source>
</evidence>
<evidence type="ECO:0000313" key="2">
    <source>
        <dbReference type="Proteomes" id="UP000006671"/>
    </source>
</evidence>
<dbReference type="GeneID" id="8852057"/>
<keyword evidence="2" id="KW-1185">Reference proteome</keyword>
<name>D2VJZ6_NAEGR</name>
<gene>
    <name evidence="1" type="ORF">NAEGRDRAFT_69216</name>
</gene>
<accession>D2VJZ6</accession>
<evidence type="ECO:0008006" key="3">
    <source>
        <dbReference type="Google" id="ProtNLM"/>
    </source>
</evidence>
<dbReference type="RefSeq" id="XP_002675519.1">
    <property type="nucleotide sequence ID" value="XM_002675473.1"/>
</dbReference>
<dbReference type="VEuPathDB" id="AmoebaDB:NAEGRDRAFT_69216"/>
<dbReference type="KEGG" id="ngr:NAEGRDRAFT_69216"/>